<evidence type="ECO:0000259" key="4">
    <source>
        <dbReference type="Pfam" id="PF26109"/>
    </source>
</evidence>
<dbReference type="InterPro" id="IPR059020">
    <property type="entry name" value="CapW_CTD"/>
</dbReference>
<dbReference type="InterPro" id="IPR026881">
    <property type="entry name" value="WYL_dom"/>
</dbReference>
<dbReference type="Pfam" id="PF13280">
    <property type="entry name" value="WYL"/>
    <property type="match status" value="1"/>
</dbReference>
<feature type="domain" description="DNA-binding transcriptional repressor CapW C-terminal dimerisation" evidence="3">
    <location>
        <begin position="221"/>
        <end position="288"/>
    </location>
</feature>
<dbReference type="InterPro" id="IPR051534">
    <property type="entry name" value="CBASS_pafABC_assoc_protein"/>
</dbReference>
<dbReference type="EMBL" id="VTOX01000011">
    <property type="protein sequence ID" value="NKE68622.1"/>
    <property type="molecule type" value="Genomic_DNA"/>
</dbReference>
<protein>
    <submittedName>
        <fullName evidence="5">WYL domain-containing protein</fullName>
    </submittedName>
</protein>
<dbReference type="PIRSF" id="PIRSF015558">
    <property type="entry name" value="Txn_reg_DeoR_prd"/>
    <property type="match status" value="1"/>
</dbReference>
<dbReference type="Pfam" id="PF26109">
    <property type="entry name" value="WHD_BrxR"/>
    <property type="match status" value="1"/>
</dbReference>
<evidence type="ECO:0000313" key="6">
    <source>
        <dbReference type="Proteomes" id="UP000521868"/>
    </source>
</evidence>
<evidence type="ECO:0000313" key="5">
    <source>
        <dbReference type="EMBL" id="NKE68622.1"/>
    </source>
</evidence>
<reference evidence="5 6" key="1">
    <citation type="journal article" date="2020" name="Nature">
        <title>Bacterial chemolithoautotrophy via manganese oxidation.</title>
        <authorList>
            <person name="Yu H."/>
            <person name="Leadbetter J.R."/>
        </authorList>
    </citation>
    <scope>NUCLEOTIDE SEQUENCE [LARGE SCALE GENOMIC DNA]</scope>
    <source>
        <strain evidence="5 6">RBP-1</strain>
    </source>
</reference>
<dbReference type="InterPro" id="IPR016634">
    <property type="entry name" value="CapW-like"/>
</dbReference>
<organism evidence="5 6">
    <name type="scientific">Ramlibacter lithotrophicus</name>
    <dbReference type="NCBI Taxonomy" id="2606681"/>
    <lineage>
        <taxon>Bacteria</taxon>
        <taxon>Pseudomonadati</taxon>
        <taxon>Pseudomonadota</taxon>
        <taxon>Betaproteobacteria</taxon>
        <taxon>Burkholderiales</taxon>
        <taxon>Comamonadaceae</taxon>
        <taxon>Ramlibacter</taxon>
    </lineage>
</organism>
<accession>A0A7X6DK23</accession>
<feature type="region of interest" description="Disordered" evidence="1">
    <location>
        <begin position="1"/>
        <end position="20"/>
    </location>
</feature>
<feature type="domain" description="WYL" evidence="2">
    <location>
        <begin position="135"/>
        <end position="202"/>
    </location>
</feature>
<dbReference type="AlphaFoldDB" id="A0A7X6DK23"/>
<feature type="domain" description="DNA-binding transcriptional repressor CapW winged helix-turn-helix" evidence="4">
    <location>
        <begin position="21"/>
        <end position="100"/>
    </location>
</feature>
<dbReference type="PROSITE" id="PS52050">
    <property type="entry name" value="WYL"/>
    <property type="match status" value="1"/>
</dbReference>
<dbReference type="PANTHER" id="PTHR34580">
    <property type="match status" value="1"/>
</dbReference>
<evidence type="ECO:0000259" key="2">
    <source>
        <dbReference type="Pfam" id="PF13280"/>
    </source>
</evidence>
<comment type="caution">
    <text evidence="5">The sequence shown here is derived from an EMBL/GenBank/DDBJ whole genome shotgun (WGS) entry which is preliminary data.</text>
</comment>
<evidence type="ECO:0000259" key="3">
    <source>
        <dbReference type="Pfam" id="PF26107"/>
    </source>
</evidence>
<name>A0A7X6DK23_9BURK</name>
<dbReference type="InterPro" id="IPR059019">
    <property type="entry name" value="WHD_CapW"/>
</dbReference>
<keyword evidence="6" id="KW-1185">Reference proteome</keyword>
<proteinExistence type="predicted"/>
<evidence type="ECO:0000256" key="1">
    <source>
        <dbReference type="SAM" id="MobiDB-lite"/>
    </source>
</evidence>
<gene>
    <name evidence="5" type="ORF">RAMLITH_22635</name>
</gene>
<dbReference type="RefSeq" id="WP_168109748.1">
    <property type="nucleotide sequence ID" value="NZ_VTOX01000011.1"/>
</dbReference>
<dbReference type="Proteomes" id="UP000521868">
    <property type="component" value="Unassembled WGS sequence"/>
</dbReference>
<dbReference type="PANTHER" id="PTHR34580:SF3">
    <property type="entry name" value="PROTEIN PAFB"/>
    <property type="match status" value="1"/>
</dbReference>
<sequence>METHQESEFGSGRPEPSSWSQDRRLKFIDFRLRWEGRVNRSNLMGHFGISAPQASADFAKYTDAAPQNLGYDTKLKSYVRAETFAPLYPRSRSQLYLNELLALSTGILEKDFSFIGWHPDVATAPVPQRTFDGSTLVTLVQAIREKRCVNVAYQGMYQQEPSVRELAPHALAFDGMRWHTRAYCFKRGRHQDFVLGRILELTLGEYKTAPAPDEEWNRTLVLVLAPNPALTLAAKRAIRLEYGMHDGFLQLPCRQALLYYALRRLRLEDPRHEQSSAQQITLVNRDELQPYINQVDNKASDGTRPTL</sequence>
<dbReference type="Pfam" id="PF26107">
    <property type="entry name" value="BrxR_CTD"/>
    <property type="match status" value="1"/>
</dbReference>